<feature type="domain" description="POTRA" evidence="10">
    <location>
        <begin position="297"/>
        <end position="369"/>
    </location>
</feature>
<evidence type="ECO:0000256" key="6">
    <source>
        <dbReference type="ARBA" id="ARBA00023237"/>
    </source>
</evidence>
<dbReference type="Pfam" id="PF07244">
    <property type="entry name" value="POTRA"/>
    <property type="match status" value="1"/>
</dbReference>
<keyword evidence="6" id="KW-0998">Cell outer membrane</keyword>
<evidence type="ECO:0000259" key="9">
    <source>
        <dbReference type="Pfam" id="PF01103"/>
    </source>
</evidence>
<evidence type="ECO:0000256" key="1">
    <source>
        <dbReference type="ARBA" id="ARBA00004370"/>
    </source>
</evidence>
<sequence>MKFRRTPLVLALMLVFQSYCVRADDVVNTQLLKATGAKVAIETADYAINQIQNNNNQNDNEQIDSQISTQKSSGSLKENSPESTTQSDTTVPKKRSWKFWKKDREQEAKQEALEMVQEKELTPKYPIKVHTEKQEITELLEKHLPIISYQKREEMDDEQISYLVEDTPKDVQNLVRTEGYFNAKTQITPQPEKKGYRVDVNLGKQTVIDNVNVALVGDVLQDNALASYYKQALSGWKLPVGAQFRQEDWGASKVSVLGAVTRKKYPLARLSQTQATINPNTQTADLNVMVDSHQPIYFGDLQISGNQRYPQSVISGLADFKAGDAYDLDKLLDYQQALESDSHYSGASVQADFDAMVNDRVPVKVAVSEVKRQKVEAGLSFDSEYGLGGKLSYDHYNLFNRGYVGSVSVEADKYQTLFGLGISQPRDAKGQYFTSNVSYNRSTTQNLEKRAISSGVWHVHDKNDTELRYGIEFIGEDSRVPDENIELGKSFATMLTVQWKRHNLETQMRPQNGYYADVKLGTTLGKVLSSAMMMRGVASGGYYFTPENKKLGTLVTRGNIGYVYTNKDEVNGEVPTSLMFRTGGASTVRGYELDSIGWRVPNSNTVLPERAMAVASVEYQYPIQKKLMGQEFAVAVFHDVGGTSETFQDIKWKHGTGLGLRWYSPVAPFSFDLAYGHQDKKLRWHISLGTRF</sequence>
<evidence type="ECO:0008006" key="13">
    <source>
        <dbReference type="Google" id="ProtNLM"/>
    </source>
</evidence>
<protein>
    <recommendedName>
        <fullName evidence="13">Autotransporter assembly factor TamA</fullName>
    </recommendedName>
</protein>
<dbReference type="Pfam" id="PF01103">
    <property type="entry name" value="Omp85"/>
    <property type="match status" value="1"/>
</dbReference>
<comment type="subcellular location">
    <subcellularLocation>
        <location evidence="1">Membrane</location>
    </subcellularLocation>
</comment>
<reference evidence="11 12" key="2">
    <citation type="submission" date="2011-10" db="EMBL/GenBank/DDBJ databases">
        <title>The Genome Sequence of Simonsiella muelleri ATCC 29453.</title>
        <authorList>
            <consortium name="The Broad Institute Genome Sequencing Platform"/>
            <consortium name="The Broad Institute Genome Sequencing Center for Infectious Disease"/>
            <person name="Earl A."/>
            <person name="Ward D."/>
            <person name="Feldgarden M."/>
            <person name="Gevers D."/>
            <person name="Izard J."/>
            <person name="Baranova O.V."/>
            <person name="Blanton J.M."/>
            <person name="Tanner A.C."/>
            <person name="Dewhirst F."/>
            <person name="Young S.K."/>
            <person name="Zeng Q."/>
            <person name="Gargeya S."/>
            <person name="Fitzgerald M."/>
            <person name="Haas B."/>
            <person name="Abouelleil A."/>
            <person name="Alvarado L."/>
            <person name="Arachchi H.M."/>
            <person name="Berlin A."/>
            <person name="Brown A."/>
            <person name="Chapman S.B."/>
            <person name="Chen Z."/>
            <person name="Dunbar C."/>
            <person name="Freedman E."/>
            <person name="Gearin G."/>
            <person name="Goldberg J."/>
            <person name="Griggs A."/>
            <person name="Gujja S."/>
            <person name="Heiman D."/>
            <person name="Howarth C."/>
            <person name="Larson L."/>
            <person name="Lui A."/>
            <person name="MacDonald P.J.P."/>
            <person name="Montmayeur A."/>
            <person name="Murphy C."/>
            <person name="Neiman D."/>
            <person name="Pearson M."/>
            <person name="Priest M."/>
            <person name="Roberts A."/>
            <person name="Saif S."/>
            <person name="Shea T."/>
            <person name="Shenoy N."/>
            <person name="Sisk P."/>
            <person name="Stolte C."/>
            <person name="Sykes S."/>
            <person name="Wortman J."/>
            <person name="Nusbaum C."/>
            <person name="Birren B."/>
        </authorList>
    </citation>
    <scope>NUCLEOTIDE SEQUENCE [LARGE SCALE GENOMIC DNA]</scope>
    <source>
        <strain evidence="11 12">ATCC 29453</strain>
    </source>
</reference>
<keyword evidence="12" id="KW-1185">Reference proteome</keyword>
<gene>
    <name evidence="11" type="ORF">HMPREF9021_02141</name>
</gene>
<keyword evidence="3" id="KW-0812">Transmembrane</keyword>
<dbReference type="Proteomes" id="UP000017813">
    <property type="component" value="Unassembled WGS sequence"/>
</dbReference>
<accession>V9HL11</accession>
<proteinExistence type="predicted"/>
<evidence type="ECO:0000256" key="5">
    <source>
        <dbReference type="ARBA" id="ARBA00023136"/>
    </source>
</evidence>
<feature type="region of interest" description="Disordered" evidence="7">
    <location>
        <begin position="67"/>
        <end position="94"/>
    </location>
</feature>
<dbReference type="Gene3D" id="2.40.160.50">
    <property type="entry name" value="membrane protein fhac: a member of the omp85/tpsb transporter family"/>
    <property type="match status" value="1"/>
</dbReference>
<feature type="compositionally biased region" description="Polar residues" evidence="7">
    <location>
        <begin position="68"/>
        <end position="90"/>
    </location>
</feature>
<keyword evidence="5" id="KW-0472">Membrane</keyword>
<dbReference type="EMBL" id="ADCY02000061">
    <property type="protein sequence ID" value="EFG30003.2"/>
    <property type="molecule type" value="Genomic_DNA"/>
</dbReference>
<evidence type="ECO:0000313" key="12">
    <source>
        <dbReference type="Proteomes" id="UP000017813"/>
    </source>
</evidence>
<comment type="caution">
    <text evidence="11">The sequence shown here is derived from an EMBL/GenBank/DDBJ whole genome shotgun (WGS) entry which is preliminary data.</text>
</comment>
<evidence type="ECO:0000313" key="11">
    <source>
        <dbReference type="EMBL" id="EFG30003.2"/>
    </source>
</evidence>
<dbReference type="InterPro" id="IPR010827">
    <property type="entry name" value="BamA/TamA_POTRA"/>
</dbReference>
<keyword evidence="4 8" id="KW-0732">Signal</keyword>
<evidence type="ECO:0000256" key="3">
    <source>
        <dbReference type="ARBA" id="ARBA00022692"/>
    </source>
</evidence>
<keyword evidence="2" id="KW-1134">Transmembrane beta strand</keyword>
<feature type="signal peptide" evidence="8">
    <location>
        <begin position="1"/>
        <end position="23"/>
    </location>
</feature>
<name>V9HL11_9NEIS</name>
<dbReference type="KEGG" id="smur:BWP33_03210"/>
<evidence type="ECO:0000256" key="7">
    <source>
        <dbReference type="SAM" id="MobiDB-lite"/>
    </source>
</evidence>
<evidence type="ECO:0000256" key="8">
    <source>
        <dbReference type="SAM" id="SignalP"/>
    </source>
</evidence>
<dbReference type="STRING" id="641147.HMPREF9021_02141"/>
<dbReference type="Gene3D" id="3.10.20.310">
    <property type="entry name" value="membrane protein fhac"/>
    <property type="match status" value="2"/>
</dbReference>
<feature type="chain" id="PRO_5030178965" description="Autotransporter assembly factor TamA" evidence="8">
    <location>
        <begin position="24"/>
        <end position="692"/>
    </location>
</feature>
<dbReference type="GO" id="GO:0019867">
    <property type="term" value="C:outer membrane"/>
    <property type="evidence" value="ECO:0007669"/>
    <property type="project" value="InterPro"/>
</dbReference>
<evidence type="ECO:0000256" key="2">
    <source>
        <dbReference type="ARBA" id="ARBA00022452"/>
    </source>
</evidence>
<dbReference type="PANTHER" id="PTHR12815:SF47">
    <property type="entry name" value="TRANSLOCATION AND ASSEMBLY MODULE SUBUNIT TAMA"/>
    <property type="match status" value="1"/>
</dbReference>
<reference evidence="11 12" key="1">
    <citation type="submission" date="2010-03" db="EMBL/GenBank/DDBJ databases">
        <authorList>
            <consortium name="The Broad Institute Genome Sequencing Platform"/>
            <person name="Ward D."/>
            <person name="Earl A."/>
            <person name="Feldgarden M."/>
            <person name="Gevers D."/>
            <person name="Young S."/>
            <person name="Zeng Q."/>
            <person name="Koehrsen M."/>
            <person name="Alvarado L."/>
            <person name="Berlin A.M."/>
            <person name="Borenstein D."/>
            <person name="Chapman S.B."/>
            <person name="Chen Z."/>
            <person name="Engels R."/>
            <person name="Freedman E."/>
            <person name="Gellesch M."/>
            <person name="Goldberg J."/>
            <person name="Griggs A."/>
            <person name="Gujja S."/>
            <person name="Heilman E.R."/>
            <person name="Heiman D.I."/>
            <person name="Hepburn T.A."/>
            <person name="Howarth C."/>
            <person name="Jen D."/>
            <person name="Larson L."/>
            <person name="Mehta T."/>
            <person name="Park D."/>
            <person name="Pearson M."/>
            <person name="Richards J."/>
            <person name="Roberts A."/>
            <person name="Saif S."/>
            <person name="Shea T.D."/>
            <person name="Shenoy N."/>
            <person name="Sisk P."/>
            <person name="Stolte C."/>
            <person name="Sykes S.N."/>
            <person name="Walk T."/>
            <person name="White J."/>
            <person name="Yandava C."/>
            <person name="Izard J."/>
            <person name="Baranova O.V."/>
            <person name="Blanton J.M."/>
            <person name="Tanner A.C."/>
            <person name="Dewhirst F."/>
            <person name="Haas B."/>
            <person name="Nusbaum C."/>
            <person name="Birren B."/>
        </authorList>
    </citation>
    <scope>NUCLEOTIDE SEQUENCE [LARGE SCALE GENOMIC DNA]</scope>
    <source>
        <strain evidence="11 12">ATCC 29453</strain>
    </source>
</reference>
<feature type="domain" description="Bacterial surface antigen (D15)" evidence="9">
    <location>
        <begin position="397"/>
        <end position="692"/>
    </location>
</feature>
<evidence type="ECO:0000256" key="4">
    <source>
        <dbReference type="ARBA" id="ARBA00022729"/>
    </source>
</evidence>
<dbReference type="AlphaFoldDB" id="V9HL11"/>
<dbReference type="HOGENOM" id="CLU_018618_2_0_4"/>
<dbReference type="InterPro" id="IPR000184">
    <property type="entry name" value="Bac_surfAg_D15"/>
</dbReference>
<dbReference type="InterPro" id="IPR039910">
    <property type="entry name" value="D15-like"/>
</dbReference>
<dbReference type="eggNOG" id="COG0729">
    <property type="taxonomic scope" value="Bacteria"/>
</dbReference>
<evidence type="ECO:0000259" key="10">
    <source>
        <dbReference type="Pfam" id="PF07244"/>
    </source>
</evidence>
<dbReference type="PANTHER" id="PTHR12815">
    <property type="entry name" value="SORTING AND ASSEMBLY MACHINERY SAMM50 PROTEIN FAMILY MEMBER"/>
    <property type="match status" value="1"/>
</dbReference>
<dbReference type="RefSeq" id="WP_002642945.1">
    <property type="nucleotide sequence ID" value="NZ_CP019448.1"/>
</dbReference>
<organism evidence="11 12">
    <name type="scientific">Simonsiella muelleri ATCC 29453</name>
    <dbReference type="NCBI Taxonomy" id="641147"/>
    <lineage>
        <taxon>Bacteria</taxon>
        <taxon>Pseudomonadati</taxon>
        <taxon>Pseudomonadota</taxon>
        <taxon>Betaproteobacteria</taxon>
        <taxon>Neisseriales</taxon>
        <taxon>Neisseriaceae</taxon>
        <taxon>Simonsiella</taxon>
    </lineage>
</organism>